<sequence>MSEDRAVERSGHTNFSVQKFSYSWTISNFRFLLQEIGDAIKSPTFSSGLLSDNDKWCLKILPNGIDEESKDYLSVHLTMLSCPTIPAWARFRFWIISVDGEKTNGKISPRFFKFMPKQHWGFKKFIHRDLLSFVESWLYPDNELTIFCEVDLVVQDSLINSGKSTVPGIQVPRYTLEDELGQLWENSLFTDCCLVVAGQEFQAHKAILAARSPVFRAMFQHDMEEKRKNRVEIQDVEPQVFKTMMDFIYTGKAPDLHSMADAVLAAADKYGLERLKVMCEDALCRDLCVENAAHTLILADLHSAGQLKTKTLDFITAHASDVSETSSWKTMMVLHPQLLAEAYSSLASTHRSLLEPPPKRLKQS</sequence>
<dbReference type="Gene3D" id="2.60.210.10">
    <property type="entry name" value="Apoptosis, Tumor Necrosis Factor Receptor Associated Protein 2, Chain A"/>
    <property type="match status" value="1"/>
</dbReference>
<dbReference type="OrthoDB" id="9620072at2759"/>
<dbReference type="PANTHER" id="PTHR24413">
    <property type="entry name" value="SPECKLE-TYPE POZ PROTEIN"/>
    <property type="match status" value="1"/>
</dbReference>
<dbReference type="SUPFAM" id="SSF54695">
    <property type="entry name" value="POZ domain"/>
    <property type="match status" value="1"/>
</dbReference>
<evidence type="ECO:0000256" key="1">
    <source>
        <dbReference type="ARBA" id="ARBA00010846"/>
    </source>
</evidence>
<dbReference type="FunFam" id="2.60.210.10:FF:000003">
    <property type="entry name" value="Speckle-type POZ protein-like a"/>
    <property type="match status" value="1"/>
</dbReference>
<dbReference type="GO" id="GO:0030163">
    <property type="term" value="P:protein catabolic process"/>
    <property type="evidence" value="ECO:0007669"/>
    <property type="project" value="UniProtKB-ARBA"/>
</dbReference>
<dbReference type="InterPro" id="IPR000210">
    <property type="entry name" value="BTB/POZ_dom"/>
</dbReference>
<dbReference type="Gene3D" id="6.20.250.50">
    <property type="match status" value="1"/>
</dbReference>
<evidence type="ECO:0000313" key="5">
    <source>
        <dbReference type="RefSeq" id="XP_035307657.1"/>
    </source>
</evidence>
<reference evidence="5" key="3">
    <citation type="submission" date="2025-08" db="UniProtKB">
        <authorList>
            <consortium name="RefSeq"/>
        </authorList>
    </citation>
    <scope>IDENTIFICATION</scope>
    <source>
        <strain evidence="5">17A/GY</strain>
        <tissue evidence="5">Liver</tissue>
    </source>
</reference>
<dbReference type="RefSeq" id="XP_035307657.1">
    <property type="nucleotide sequence ID" value="XM_035451766.1"/>
</dbReference>
<feature type="domain" description="BTB" evidence="2">
    <location>
        <begin position="190"/>
        <end position="252"/>
    </location>
</feature>
<protein>
    <submittedName>
        <fullName evidence="5">Speckle-type POZ protein-like</fullName>
    </submittedName>
</protein>
<dbReference type="Gene3D" id="3.30.710.10">
    <property type="entry name" value="Potassium Channel Kv1.1, Chain A"/>
    <property type="match status" value="1"/>
</dbReference>
<dbReference type="KEGG" id="cge:100774529"/>
<reference evidence="4" key="1">
    <citation type="journal article" date="2018" name="Biotechnol. Bioeng.">
        <title>A reference genome of the Chinese hamster based on a hybrid assembly strategy.</title>
        <authorList>
            <person name="Rupp O."/>
            <person name="MacDonald M.L."/>
            <person name="Li S."/>
            <person name="Dhiman H."/>
            <person name="Polson S."/>
            <person name="Griep S."/>
            <person name="Heffner K."/>
            <person name="Hernandez I."/>
            <person name="Brinkrolf K."/>
            <person name="Jadhav V."/>
            <person name="Samoudi M."/>
            <person name="Hao H."/>
            <person name="Kingham B."/>
            <person name="Goesmann A."/>
            <person name="Betenbaugh M.J."/>
            <person name="Lewis N.E."/>
            <person name="Borth N."/>
            <person name="Lee K.H."/>
        </authorList>
    </citation>
    <scope>NUCLEOTIDE SEQUENCE [LARGE SCALE GENOMIC DNA]</scope>
    <source>
        <strain evidence="4">17A/GY</strain>
    </source>
</reference>
<dbReference type="InterPro" id="IPR002083">
    <property type="entry name" value="MATH/TRAF_dom"/>
</dbReference>
<dbReference type="SMART" id="SM00225">
    <property type="entry name" value="BTB"/>
    <property type="match status" value="1"/>
</dbReference>
<dbReference type="Proteomes" id="UP001108280">
    <property type="component" value="Chromosome 1"/>
</dbReference>
<gene>
    <name evidence="5" type="primary">LOC100774529</name>
</gene>
<dbReference type="InterPro" id="IPR008974">
    <property type="entry name" value="TRAF-like"/>
</dbReference>
<dbReference type="InterPro" id="IPR011333">
    <property type="entry name" value="SKP1/BTB/POZ_sf"/>
</dbReference>
<comment type="similarity">
    <text evidence="1">Belongs to the Tdpoz family.</text>
</comment>
<accession>A0A9J7HCJ9</accession>
<dbReference type="AlphaFoldDB" id="A0A9J7HCJ9"/>
<dbReference type="Pfam" id="PF22486">
    <property type="entry name" value="MATH_2"/>
    <property type="match status" value="1"/>
</dbReference>
<evidence type="ECO:0000259" key="3">
    <source>
        <dbReference type="PROSITE" id="PS50144"/>
    </source>
</evidence>
<name>A0A9J7HCJ9_CRIGR</name>
<dbReference type="Gene3D" id="6.10.250.3030">
    <property type="match status" value="1"/>
</dbReference>
<organism evidence="4 5">
    <name type="scientific">Cricetulus griseus</name>
    <name type="common">Chinese hamster</name>
    <name type="synonym">Cricetulus barabensis griseus</name>
    <dbReference type="NCBI Taxonomy" id="10029"/>
    <lineage>
        <taxon>Eukaryota</taxon>
        <taxon>Metazoa</taxon>
        <taxon>Chordata</taxon>
        <taxon>Craniata</taxon>
        <taxon>Vertebrata</taxon>
        <taxon>Euteleostomi</taxon>
        <taxon>Mammalia</taxon>
        <taxon>Eutheria</taxon>
        <taxon>Euarchontoglires</taxon>
        <taxon>Glires</taxon>
        <taxon>Rodentia</taxon>
        <taxon>Myomorpha</taxon>
        <taxon>Muroidea</taxon>
        <taxon>Cricetidae</taxon>
        <taxon>Cricetinae</taxon>
        <taxon>Cricetulus</taxon>
    </lineage>
</organism>
<dbReference type="Pfam" id="PF00651">
    <property type="entry name" value="BTB"/>
    <property type="match status" value="1"/>
</dbReference>
<evidence type="ECO:0000259" key="2">
    <source>
        <dbReference type="PROSITE" id="PS50097"/>
    </source>
</evidence>
<dbReference type="FunFam" id="3.30.710.10:FF:000008">
    <property type="entry name" value="Speckle-type POZ protein-like a"/>
    <property type="match status" value="1"/>
</dbReference>
<dbReference type="PROSITE" id="PS50097">
    <property type="entry name" value="BTB"/>
    <property type="match status" value="1"/>
</dbReference>
<keyword evidence="4" id="KW-1185">Reference proteome</keyword>
<evidence type="ECO:0000313" key="4">
    <source>
        <dbReference type="Proteomes" id="UP001108280"/>
    </source>
</evidence>
<dbReference type="SMART" id="SM00061">
    <property type="entry name" value="MATH"/>
    <property type="match status" value="1"/>
</dbReference>
<proteinExistence type="inferred from homology"/>
<feature type="domain" description="MATH" evidence="3">
    <location>
        <begin position="19"/>
        <end position="150"/>
    </location>
</feature>
<dbReference type="PROSITE" id="PS50144">
    <property type="entry name" value="MATH"/>
    <property type="match status" value="1"/>
</dbReference>
<reference evidence="4" key="2">
    <citation type="journal article" date="2020" name="Biotechnol. Bioeng.">
        <title>Chromosome-scale scaffolds for the Chinese hamster reference genome assembly to facilitate the study of the CHO epigenome.</title>
        <authorList>
            <person name="Hilliard W."/>
            <person name="MacDonald M."/>
            <person name="Lee K.H."/>
        </authorList>
    </citation>
    <scope>NUCLEOTIDE SEQUENCE [LARGE SCALE GENOMIC DNA]</scope>
    <source>
        <strain evidence="4">17A/GY</strain>
    </source>
</reference>
<dbReference type="SUPFAM" id="SSF49599">
    <property type="entry name" value="TRAF domain-like"/>
    <property type="match status" value="1"/>
</dbReference>
<dbReference type="GeneID" id="100774529"/>